<dbReference type="AlphaFoldDB" id="A0A8J4UZQ7"/>
<protein>
    <recommendedName>
        <fullName evidence="12">Intimal thickness related receptor IRP domain-containing protein</fullName>
    </recommendedName>
</protein>
<feature type="transmembrane region" description="Helical" evidence="6">
    <location>
        <begin position="241"/>
        <end position="258"/>
    </location>
</feature>
<feature type="domain" description="GPR180/TMEM145 transmembrane" evidence="8">
    <location>
        <begin position="171"/>
        <end position="388"/>
    </location>
</feature>
<feature type="transmembrane region" description="Helical" evidence="6">
    <location>
        <begin position="270"/>
        <end position="289"/>
    </location>
</feature>
<sequence length="416" mass="47019">MKYNALVVLLFTTIVLLGCYVGNTESKYVSGKVKSKDNWVFLTKFCFAYGIGNITYTGYIPQNTSIVIYDDAKTSWQEVYKSKLTCEERISSNITSFTIANGNNHPDYNSTSTSPVKDVQRPHFWYVVAVNCQGSVELDEYSISLTNPGGIWKRQFSYDEQGLEALYLVYFFVFLGLAIFTSYAAYTLTMTRSFHPIVKILTLTIYLEFLSVFILLVHYGVYSHDGVGAKGLQGFGEILDLAAQISFILLLVLIAKGWAISRVTIDDKKIILIVMGLLSGLYLIMFIWIKAGQDHASTVYMYDTAPGIILLVARSLTMIWFMWCGYNTYIEENHPAKRQFYKLFGISFVFWFIALPMICIIASAVDPWVRQRTVLGFYVTFNAVAIAVASFLLSPSRASDYFSISSSEGTHSYENF</sequence>
<feature type="chain" id="PRO_5035268504" description="Intimal thickness related receptor IRP domain-containing protein" evidence="7">
    <location>
        <begin position="27"/>
        <end position="416"/>
    </location>
</feature>
<dbReference type="Pfam" id="PF21892">
    <property type="entry name" value="TMEM145_N"/>
    <property type="match status" value="1"/>
</dbReference>
<evidence type="ECO:0000313" key="11">
    <source>
        <dbReference type="Proteomes" id="UP000695562"/>
    </source>
</evidence>
<proteinExistence type="predicted"/>
<feature type="transmembrane region" description="Helical" evidence="6">
    <location>
        <begin position="341"/>
        <end position="363"/>
    </location>
</feature>
<dbReference type="InterPro" id="IPR047831">
    <property type="entry name" value="GPR180/TMEM145"/>
</dbReference>
<feature type="transmembrane region" description="Helical" evidence="6">
    <location>
        <begin position="309"/>
        <end position="329"/>
    </location>
</feature>
<evidence type="ECO:0000256" key="4">
    <source>
        <dbReference type="ARBA" id="ARBA00023136"/>
    </source>
</evidence>
<keyword evidence="7" id="KW-0732">Signal</keyword>
<evidence type="ECO:0000259" key="9">
    <source>
        <dbReference type="Pfam" id="PF21892"/>
    </source>
</evidence>
<evidence type="ECO:0000256" key="1">
    <source>
        <dbReference type="ARBA" id="ARBA00004141"/>
    </source>
</evidence>
<dbReference type="GO" id="GO:0016020">
    <property type="term" value="C:membrane"/>
    <property type="evidence" value="ECO:0007669"/>
    <property type="project" value="UniProtKB-SubCell"/>
</dbReference>
<dbReference type="Pfam" id="PF10192">
    <property type="entry name" value="GPR180-TMEM145_TM"/>
    <property type="match status" value="1"/>
</dbReference>
<evidence type="ECO:0000313" key="10">
    <source>
        <dbReference type="EMBL" id="KAF2074745.1"/>
    </source>
</evidence>
<feature type="domain" description="GPR180-like N-terminal" evidence="9">
    <location>
        <begin position="29"/>
        <end position="92"/>
    </location>
</feature>
<organism evidence="10 11">
    <name type="scientific">Polysphondylium violaceum</name>
    <dbReference type="NCBI Taxonomy" id="133409"/>
    <lineage>
        <taxon>Eukaryota</taxon>
        <taxon>Amoebozoa</taxon>
        <taxon>Evosea</taxon>
        <taxon>Eumycetozoa</taxon>
        <taxon>Dictyostelia</taxon>
        <taxon>Dictyosteliales</taxon>
        <taxon>Dictyosteliaceae</taxon>
        <taxon>Polysphondylium</taxon>
    </lineage>
</organism>
<evidence type="ECO:0000256" key="6">
    <source>
        <dbReference type="SAM" id="Phobius"/>
    </source>
</evidence>
<dbReference type="PANTHER" id="PTHR23252">
    <property type="entry name" value="INTIMAL THICKNESS RECEPTOR-RELATED"/>
    <property type="match status" value="1"/>
</dbReference>
<dbReference type="InterPro" id="IPR053880">
    <property type="entry name" value="GPR180-like_N"/>
</dbReference>
<keyword evidence="2 6" id="KW-0812">Transmembrane</keyword>
<evidence type="ECO:0000256" key="2">
    <source>
        <dbReference type="ARBA" id="ARBA00022692"/>
    </source>
</evidence>
<evidence type="ECO:0000256" key="3">
    <source>
        <dbReference type="ARBA" id="ARBA00022989"/>
    </source>
</evidence>
<evidence type="ECO:0008006" key="12">
    <source>
        <dbReference type="Google" id="ProtNLM"/>
    </source>
</evidence>
<dbReference type="InterPro" id="IPR019336">
    <property type="entry name" value="GPR180/TMEM145_TM"/>
</dbReference>
<feature type="signal peptide" evidence="7">
    <location>
        <begin position="1"/>
        <end position="26"/>
    </location>
</feature>
<keyword evidence="4 6" id="KW-0472">Membrane</keyword>
<evidence type="ECO:0000259" key="8">
    <source>
        <dbReference type="Pfam" id="PF10192"/>
    </source>
</evidence>
<dbReference type="OrthoDB" id="45670at2759"/>
<feature type="transmembrane region" description="Helical" evidence="6">
    <location>
        <begin position="200"/>
        <end position="221"/>
    </location>
</feature>
<gene>
    <name evidence="10" type="ORF">CYY_003933</name>
</gene>
<feature type="transmembrane region" description="Helical" evidence="6">
    <location>
        <begin position="165"/>
        <end position="188"/>
    </location>
</feature>
<dbReference type="EMBL" id="AJWJ01000131">
    <property type="protein sequence ID" value="KAF2074745.1"/>
    <property type="molecule type" value="Genomic_DNA"/>
</dbReference>
<keyword evidence="3 6" id="KW-1133">Transmembrane helix</keyword>
<reference evidence="10" key="1">
    <citation type="submission" date="2020-01" db="EMBL/GenBank/DDBJ databases">
        <title>Development of genomics and gene disruption for Polysphondylium violaceum indicates a role for the polyketide synthase stlB in stalk morphogenesis.</title>
        <authorList>
            <person name="Narita B."/>
            <person name="Kawabe Y."/>
            <person name="Kin K."/>
            <person name="Saito T."/>
            <person name="Gibbs R."/>
            <person name="Kuspa A."/>
            <person name="Muzny D."/>
            <person name="Queller D."/>
            <person name="Richards S."/>
            <person name="Strassman J."/>
            <person name="Sucgang R."/>
            <person name="Worley K."/>
            <person name="Schaap P."/>
        </authorList>
    </citation>
    <scope>NUCLEOTIDE SEQUENCE</scope>
    <source>
        <strain evidence="10">QSvi11</strain>
    </source>
</reference>
<dbReference type="PROSITE" id="PS51257">
    <property type="entry name" value="PROKAR_LIPOPROTEIN"/>
    <property type="match status" value="1"/>
</dbReference>
<keyword evidence="11" id="KW-1185">Reference proteome</keyword>
<accession>A0A8J4UZQ7</accession>
<dbReference type="GO" id="GO:0007186">
    <property type="term" value="P:G protein-coupled receptor signaling pathway"/>
    <property type="evidence" value="ECO:0007669"/>
    <property type="project" value="InterPro"/>
</dbReference>
<comment type="caution">
    <text evidence="10">The sequence shown here is derived from an EMBL/GenBank/DDBJ whole genome shotgun (WGS) entry which is preliminary data.</text>
</comment>
<keyword evidence="5" id="KW-0325">Glycoprotein</keyword>
<comment type="subcellular location">
    <subcellularLocation>
        <location evidence="1">Membrane</location>
        <topology evidence="1">Multi-pass membrane protein</topology>
    </subcellularLocation>
</comment>
<dbReference type="Proteomes" id="UP000695562">
    <property type="component" value="Unassembled WGS sequence"/>
</dbReference>
<evidence type="ECO:0000256" key="5">
    <source>
        <dbReference type="ARBA" id="ARBA00023180"/>
    </source>
</evidence>
<feature type="transmembrane region" description="Helical" evidence="6">
    <location>
        <begin position="375"/>
        <end position="393"/>
    </location>
</feature>
<name>A0A8J4UZQ7_9MYCE</name>
<dbReference type="GO" id="GO:0019236">
    <property type="term" value="P:response to pheromone"/>
    <property type="evidence" value="ECO:0007669"/>
    <property type="project" value="InterPro"/>
</dbReference>
<dbReference type="PANTHER" id="PTHR23252:SF24">
    <property type="entry name" value="TRANSMEMBRANE PROTEIN 145"/>
    <property type="match status" value="1"/>
</dbReference>
<evidence type="ECO:0000256" key="7">
    <source>
        <dbReference type="SAM" id="SignalP"/>
    </source>
</evidence>